<evidence type="ECO:0000313" key="21">
    <source>
        <dbReference type="EMBL" id="MBB4958829.1"/>
    </source>
</evidence>
<comment type="caution">
    <text evidence="21">The sequence shown here is derived from an EMBL/GenBank/DDBJ whole genome shotgun (WGS) entry which is preliminary data.</text>
</comment>
<dbReference type="EC" id="7.1.1.9" evidence="4"/>
<keyword evidence="5 18" id="KW-0813">Transport</keyword>
<keyword evidence="8 18" id="KW-0679">Respiratory chain</keyword>
<dbReference type="EMBL" id="JACHJW010000001">
    <property type="protein sequence ID" value="MBB4958829.1"/>
    <property type="molecule type" value="Genomic_DNA"/>
</dbReference>
<feature type="transmembrane region" description="Helical" evidence="19">
    <location>
        <begin position="201"/>
        <end position="227"/>
    </location>
</feature>
<dbReference type="InterPro" id="IPR023616">
    <property type="entry name" value="Cyt_c_oxase-like_su1_dom"/>
</dbReference>
<dbReference type="PANTHER" id="PTHR10422">
    <property type="entry name" value="CYTOCHROME C OXIDASE SUBUNIT 1"/>
    <property type="match status" value="1"/>
</dbReference>
<feature type="transmembrane region" description="Helical" evidence="19">
    <location>
        <begin position="584"/>
        <end position="601"/>
    </location>
</feature>
<dbReference type="GO" id="GO:0006119">
    <property type="term" value="P:oxidative phosphorylation"/>
    <property type="evidence" value="ECO:0007669"/>
    <property type="project" value="UniProtKB-UniPathway"/>
</dbReference>
<organism evidence="21 22">
    <name type="scientific">Micromonospora polyrhachis</name>
    <dbReference type="NCBI Taxonomy" id="1282883"/>
    <lineage>
        <taxon>Bacteria</taxon>
        <taxon>Bacillati</taxon>
        <taxon>Actinomycetota</taxon>
        <taxon>Actinomycetes</taxon>
        <taxon>Micromonosporales</taxon>
        <taxon>Micromonosporaceae</taxon>
        <taxon>Micromonospora</taxon>
    </lineage>
</organism>
<feature type="transmembrane region" description="Helical" evidence="19">
    <location>
        <begin position="771"/>
        <end position="795"/>
    </location>
</feature>
<keyword evidence="7 18" id="KW-0349">Heme</keyword>
<evidence type="ECO:0000256" key="2">
    <source>
        <dbReference type="ARBA" id="ARBA00004673"/>
    </source>
</evidence>
<dbReference type="GO" id="GO:0015990">
    <property type="term" value="P:electron transport coupled proton transport"/>
    <property type="evidence" value="ECO:0007669"/>
    <property type="project" value="InterPro"/>
</dbReference>
<evidence type="ECO:0000256" key="15">
    <source>
        <dbReference type="ARBA" id="ARBA00023008"/>
    </source>
</evidence>
<comment type="subcellular location">
    <subcellularLocation>
        <location evidence="1">Cell membrane</location>
        <topology evidence="1">Multi-pass membrane protein</topology>
    </subcellularLocation>
</comment>
<dbReference type="UniPathway" id="UPA00705"/>
<comment type="catalytic activity">
    <reaction evidence="17">
        <text>4 Fe(II)-[cytochrome c] + O2 + 8 H(+)(in) = 4 Fe(III)-[cytochrome c] + 2 H2O + 4 H(+)(out)</text>
        <dbReference type="Rhea" id="RHEA:11436"/>
        <dbReference type="Rhea" id="RHEA-COMP:10350"/>
        <dbReference type="Rhea" id="RHEA-COMP:14399"/>
        <dbReference type="ChEBI" id="CHEBI:15377"/>
        <dbReference type="ChEBI" id="CHEBI:15378"/>
        <dbReference type="ChEBI" id="CHEBI:15379"/>
        <dbReference type="ChEBI" id="CHEBI:29033"/>
        <dbReference type="ChEBI" id="CHEBI:29034"/>
        <dbReference type="EC" id="7.1.1.9"/>
    </reaction>
</comment>
<evidence type="ECO:0000256" key="13">
    <source>
        <dbReference type="ARBA" id="ARBA00022989"/>
    </source>
</evidence>
<dbReference type="Gene3D" id="1.10.287.70">
    <property type="match status" value="1"/>
</dbReference>
<feature type="transmembrane region" description="Helical" evidence="19">
    <location>
        <begin position="471"/>
        <end position="496"/>
    </location>
</feature>
<dbReference type="SUPFAM" id="SSF81442">
    <property type="entry name" value="Cytochrome c oxidase subunit I-like"/>
    <property type="match status" value="1"/>
</dbReference>
<accession>A0A7W7SQ13</accession>
<reference evidence="21 22" key="1">
    <citation type="submission" date="2020-08" db="EMBL/GenBank/DDBJ databases">
        <title>Sequencing the genomes of 1000 actinobacteria strains.</title>
        <authorList>
            <person name="Klenk H.-P."/>
        </authorList>
    </citation>
    <scope>NUCLEOTIDE SEQUENCE [LARGE SCALE GENOMIC DNA]</scope>
    <source>
        <strain evidence="21 22">DSM 45886</strain>
    </source>
</reference>
<feature type="transmembrane region" description="Helical" evidence="19">
    <location>
        <begin position="39"/>
        <end position="57"/>
    </location>
</feature>
<dbReference type="InterPro" id="IPR013833">
    <property type="entry name" value="Cyt_c_oxidase_su3_a-hlx"/>
</dbReference>
<feature type="transmembrane region" description="Helical" evidence="19">
    <location>
        <begin position="392"/>
        <end position="414"/>
    </location>
</feature>
<evidence type="ECO:0000256" key="8">
    <source>
        <dbReference type="ARBA" id="ARBA00022660"/>
    </source>
</evidence>
<comment type="pathway">
    <text evidence="2">Energy metabolism; oxidative phosphorylation.</text>
</comment>
<evidence type="ECO:0000256" key="16">
    <source>
        <dbReference type="ARBA" id="ARBA00023136"/>
    </source>
</evidence>
<dbReference type="AlphaFoldDB" id="A0A7W7SQ13"/>
<feature type="transmembrane region" description="Helical" evidence="19">
    <location>
        <begin position="319"/>
        <end position="347"/>
    </location>
</feature>
<feature type="transmembrane region" description="Helical" evidence="19">
    <location>
        <begin position="77"/>
        <end position="102"/>
    </location>
</feature>
<evidence type="ECO:0000259" key="20">
    <source>
        <dbReference type="PROSITE" id="PS50855"/>
    </source>
</evidence>
<dbReference type="PROSITE" id="PS50855">
    <property type="entry name" value="COX1"/>
    <property type="match status" value="1"/>
</dbReference>
<dbReference type="CDD" id="cd01662">
    <property type="entry name" value="Ubiquinol_Oxidase_I"/>
    <property type="match status" value="1"/>
</dbReference>
<sequence length="839" mass="91225">MVDTVEASHADRFTRTWDNPPGLKGFFTQVNHKSVGIRYMLTAFVLFLVGGVEALVMRVQLARPESDVLDPQSYNELFTMHGTTMMFLFAIPFLEGLATYLLPLHLGARDMPFPRYNVFNYWCYLFGGLILYSSFLVAMVPDAGWYAYVPLSGPDFAGKAMDFWLFGLTLAELAAVGAAIEISVAVLKMRAPGMTLNRMPIFAWAMLAVAFLIIVAFIPLIVASVLLELDRVVGSAFFDPVRGGDPLLWQHLFWIFGHPEVYVMFLPGSAIVSHVIPVYCRRPLVAYPLVVLAIVVTAVMSLGLWVHHMYTVGLPPLTLSFFTAASMTITLASGLQVFAWIATLLAGRPRFSVPMLYSLGFLVTFVAGGITGVMVASVPFDGQVHDTYFVVAHFHYVVLGGMLFPVFAGLYHWWPKITGRLLDDRLGHVSFWLVFVGFHVTFFPMHLTGLWGMPRRVYTYERELGIGTVNLISTVGAFVLASGVVVLTVAFAWSLVRGRRAPADPWRGDTLEWATASPPPPENFPDIPVVTSRQPNWDSPPPDELHAPVRQAFLRRPADFRASPLTTALWAEPEGAARLATSTGWPLVPAVGLAVIAVGMLVQWWPVPALGIAVVLAGLVGWALRNEAEHTDQQAVPLTGQFPFEAPGSRSITWWGAAGAAMVGVVAVVTLAFSALYLQVNAVAWPGDGRLDRPLSALGVTVALVLATAATRWGARRRRTDGPGPGDPHERSAHVTAALVALAAGTVALAVTLAIWFGSDIRPVRHAYDSIAVTLLGAQTLIVLVGVASSAVALLGRWRHVRDSRPANLLQGAALIWGAALFTWLVTWATTDLLPVLVG</sequence>
<evidence type="ECO:0000256" key="1">
    <source>
        <dbReference type="ARBA" id="ARBA00004651"/>
    </source>
</evidence>
<keyword evidence="13 19" id="KW-1133">Transmembrane helix</keyword>
<keyword evidence="14" id="KW-0408">Iron</keyword>
<feature type="transmembrane region" description="Helical" evidence="19">
    <location>
        <begin position="284"/>
        <end position="307"/>
    </location>
</feature>
<evidence type="ECO:0000256" key="10">
    <source>
        <dbReference type="ARBA" id="ARBA00022723"/>
    </source>
</evidence>
<feature type="transmembrane region" description="Helical" evidence="19">
    <location>
        <begin position="697"/>
        <end position="715"/>
    </location>
</feature>
<proteinExistence type="inferred from homology"/>
<dbReference type="RefSeq" id="WP_184534857.1">
    <property type="nucleotide sequence ID" value="NZ_JACHJW010000001.1"/>
</dbReference>
<dbReference type="GO" id="GO:0020037">
    <property type="term" value="F:heme binding"/>
    <property type="evidence" value="ECO:0007669"/>
    <property type="project" value="InterPro"/>
</dbReference>
<evidence type="ECO:0000256" key="4">
    <source>
        <dbReference type="ARBA" id="ARBA00012949"/>
    </source>
</evidence>
<evidence type="ECO:0000256" key="12">
    <source>
        <dbReference type="ARBA" id="ARBA00022982"/>
    </source>
</evidence>
<evidence type="ECO:0000256" key="5">
    <source>
        <dbReference type="ARBA" id="ARBA00022448"/>
    </source>
</evidence>
<dbReference type="GO" id="GO:0005886">
    <property type="term" value="C:plasma membrane"/>
    <property type="evidence" value="ECO:0007669"/>
    <property type="project" value="UniProtKB-SubCell"/>
</dbReference>
<keyword evidence="10" id="KW-0479">Metal-binding</keyword>
<keyword evidence="16 19" id="KW-0472">Membrane</keyword>
<feature type="transmembrane region" description="Helical" evidence="19">
    <location>
        <begin position="735"/>
        <end position="759"/>
    </location>
</feature>
<feature type="domain" description="Cytochrome oxidase subunit I profile" evidence="20">
    <location>
        <begin position="11"/>
        <end position="531"/>
    </location>
</feature>
<name>A0A7W7SQ13_9ACTN</name>
<feature type="transmembrane region" description="Helical" evidence="19">
    <location>
        <begin position="807"/>
        <end position="829"/>
    </location>
</feature>
<keyword evidence="9 18" id="KW-0812">Transmembrane</keyword>
<protein>
    <recommendedName>
        <fullName evidence="4">cytochrome-c oxidase</fullName>
        <ecNumber evidence="4">7.1.1.9</ecNumber>
    </recommendedName>
</protein>
<evidence type="ECO:0000256" key="3">
    <source>
        <dbReference type="ARBA" id="ARBA00009578"/>
    </source>
</evidence>
<dbReference type="GO" id="GO:0004129">
    <property type="term" value="F:cytochrome-c oxidase activity"/>
    <property type="evidence" value="ECO:0007669"/>
    <property type="project" value="UniProtKB-EC"/>
</dbReference>
<evidence type="ECO:0000256" key="19">
    <source>
        <dbReference type="SAM" id="Phobius"/>
    </source>
</evidence>
<dbReference type="GO" id="GO:0046872">
    <property type="term" value="F:metal ion binding"/>
    <property type="evidence" value="ECO:0007669"/>
    <property type="project" value="UniProtKB-KW"/>
</dbReference>
<dbReference type="PRINTS" id="PR01165">
    <property type="entry name" value="CYCOXIDASEI"/>
</dbReference>
<gene>
    <name evidence="21" type="ORF">FHR38_002562</name>
</gene>
<evidence type="ECO:0000256" key="14">
    <source>
        <dbReference type="ARBA" id="ARBA00023004"/>
    </source>
</evidence>
<feature type="transmembrane region" description="Helical" evidence="19">
    <location>
        <begin position="359"/>
        <end position="380"/>
    </location>
</feature>
<evidence type="ECO:0000313" key="22">
    <source>
        <dbReference type="Proteomes" id="UP000578819"/>
    </source>
</evidence>
<evidence type="ECO:0000256" key="18">
    <source>
        <dbReference type="RuleBase" id="RU000370"/>
    </source>
</evidence>
<dbReference type="InterPro" id="IPR000883">
    <property type="entry name" value="Cyt_C_Oxase_1"/>
</dbReference>
<dbReference type="InterPro" id="IPR014241">
    <property type="entry name" value="Cyt_c_oxidase_su1_bac"/>
</dbReference>
<evidence type="ECO:0000256" key="9">
    <source>
        <dbReference type="ARBA" id="ARBA00022692"/>
    </source>
</evidence>
<evidence type="ECO:0000256" key="11">
    <source>
        <dbReference type="ARBA" id="ARBA00022967"/>
    </source>
</evidence>
<feature type="transmembrane region" description="Helical" evidence="19">
    <location>
        <begin position="247"/>
        <end position="272"/>
    </location>
</feature>
<feature type="transmembrane region" description="Helical" evidence="19">
    <location>
        <begin position="163"/>
        <end position="189"/>
    </location>
</feature>
<evidence type="ECO:0000256" key="17">
    <source>
        <dbReference type="ARBA" id="ARBA00047816"/>
    </source>
</evidence>
<keyword evidence="12 18" id="KW-0249">Electron transport</keyword>
<keyword evidence="11" id="KW-1278">Translocase</keyword>
<dbReference type="GO" id="GO:0022904">
    <property type="term" value="P:respiratory electron transport chain"/>
    <property type="evidence" value="ECO:0007669"/>
    <property type="project" value="InterPro"/>
</dbReference>
<feature type="transmembrane region" description="Helical" evidence="19">
    <location>
        <begin position="652"/>
        <end position="677"/>
    </location>
</feature>
<keyword evidence="6" id="KW-1003">Cell membrane</keyword>
<feature type="transmembrane region" description="Helical" evidence="19">
    <location>
        <begin position="426"/>
        <end position="451"/>
    </location>
</feature>
<comment type="similarity">
    <text evidence="3 18">Belongs to the heme-copper respiratory oxidase family.</text>
</comment>
<evidence type="ECO:0000256" key="7">
    <source>
        <dbReference type="ARBA" id="ARBA00022617"/>
    </source>
</evidence>
<dbReference type="InterPro" id="IPR023615">
    <property type="entry name" value="Cyt_c_Oxase_su1_BS"/>
</dbReference>
<dbReference type="Gene3D" id="1.20.210.10">
    <property type="entry name" value="Cytochrome c oxidase-like, subunit I domain"/>
    <property type="match status" value="1"/>
</dbReference>
<dbReference type="InterPro" id="IPR036927">
    <property type="entry name" value="Cyt_c_oxase-like_su1_sf"/>
</dbReference>
<dbReference type="PROSITE" id="PS00077">
    <property type="entry name" value="COX1_CUB"/>
    <property type="match status" value="1"/>
</dbReference>
<keyword evidence="15" id="KW-0186">Copper</keyword>
<dbReference type="NCBIfam" id="TIGR02891">
    <property type="entry name" value="CtaD_CoxA"/>
    <property type="match status" value="1"/>
</dbReference>
<dbReference type="Proteomes" id="UP000578819">
    <property type="component" value="Unassembled WGS sequence"/>
</dbReference>
<dbReference type="Pfam" id="PF00115">
    <property type="entry name" value="COX1"/>
    <property type="match status" value="1"/>
</dbReference>
<dbReference type="Gene3D" id="1.20.120.80">
    <property type="entry name" value="Cytochrome c oxidase, subunit III, four-helix bundle"/>
    <property type="match status" value="1"/>
</dbReference>
<evidence type="ECO:0000256" key="6">
    <source>
        <dbReference type="ARBA" id="ARBA00022475"/>
    </source>
</evidence>
<dbReference type="PANTHER" id="PTHR10422:SF35">
    <property type="entry name" value="CYTOCHROME BO(3) UBIQUINOL OXIDASE SUBUNIT 1"/>
    <property type="match status" value="1"/>
</dbReference>
<feature type="transmembrane region" description="Helical" evidence="19">
    <location>
        <begin position="122"/>
        <end position="143"/>
    </location>
</feature>
<feature type="transmembrane region" description="Helical" evidence="19">
    <location>
        <begin position="607"/>
        <end position="624"/>
    </location>
</feature>
<keyword evidence="22" id="KW-1185">Reference proteome</keyword>